<evidence type="ECO:0000256" key="3">
    <source>
        <dbReference type="ARBA" id="ARBA00022679"/>
    </source>
</evidence>
<evidence type="ECO:0000313" key="11">
    <source>
        <dbReference type="Proteomes" id="UP000427906"/>
    </source>
</evidence>
<dbReference type="PROSITE" id="PS51918">
    <property type="entry name" value="RADICAL_SAM"/>
    <property type="match status" value="1"/>
</dbReference>
<dbReference type="Gene3D" id="3.80.30.20">
    <property type="entry name" value="tm_1862 like domain"/>
    <property type="match status" value="1"/>
</dbReference>
<evidence type="ECO:0000256" key="4">
    <source>
        <dbReference type="ARBA" id="ARBA00022691"/>
    </source>
</evidence>
<dbReference type="InterPro" id="IPR051198">
    <property type="entry name" value="BchE-like"/>
</dbReference>
<dbReference type="CDD" id="cd02068">
    <property type="entry name" value="radical_SAM_B12_BD"/>
    <property type="match status" value="1"/>
</dbReference>
<dbReference type="Pfam" id="PF02310">
    <property type="entry name" value="B12-binding"/>
    <property type="match status" value="1"/>
</dbReference>
<evidence type="ECO:0000259" key="9">
    <source>
        <dbReference type="PROSITE" id="PS51918"/>
    </source>
</evidence>
<dbReference type="AlphaFoldDB" id="A0A5K7YNC2"/>
<accession>A0A5K7YNC2</accession>
<gene>
    <name evidence="10" type="ORF">DSCA_46360</name>
</gene>
<organism evidence="10 11">
    <name type="scientific">Desulfosarcina alkanivorans</name>
    <dbReference type="NCBI Taxonomy" id="571177"/>
    <lineage>
        <taxon>Bacteria</taxon>
        <taxon>Pseudomonadati</taxon>
        <taxon>Thermodesulfobacteriota</taxon>
        <taxon>Desulfobacteria</taxon>
        <taxon>Desulfobacterales</taxon>
        <taxon>Desulfosarcinaceae</taxon>
        <taxon>Desulfosarcina</taxon>
    </lineage>
</organism>
<dbReference type="SFLD" id="SFLDS00029">
    <property type="entry name" value="Radical_SAM"/>
    <property type="match status" value="1"/>
</dbReference>
<evidence type="ECO:0000256" key="2">
    <source>
        <dbReference type="ARBA" id="ARBA00022603"/>
    </source>
</evidence>
<evidence type="ECO:0000259" key="8">
    <source>
        <dbReference type="PROSITE" id="PS51332"/>
    </source>
</evidence>
<dbReference type="SFLD" id="SFLDG01123">
    <property type="entry name" value="methyltransferase_(Class_B)"/>
    <property type="match status" value="1"/>
</dbReference>
<dbReference type="GO" id="GO:0003824">
    <property type="term" value="F:catalytic activity"/>
    <property type="evidence" value="ECO:0007669"/>
    <property type="project" value="InterPro"/>
</dbReference>
<keyword evidence="3" id="KW-0808">Transferase</keyword>
<dbReference type="GO" id="GO:0031419">
    <property type="term" value="F:cobalamin binding"/>
    <property type="evidence" value="ECO:0007669"/>
    <property type="project" value="InterPro"/>
</dbReference>
<dbReference type="CDD" id="cd01335">
    <property type="entry name" value="Radical_SAM"/>
    <property type="match status" value="1"/>
</dbReference>
<dbReference type="InterPro" id="IPR036724">
    <property type="entry name" value="Cobalamin-bd_sf"/>
</dbReference>
<dbReference type="EMBL" id="AP021874">
    <property type="protein sequence ID" value="BBO70706.1"/>
    <property type="molecule type" value="Genomic_DNA"/>
</dbReference>
<dbReference type="SUPFAM" id="SSF52242">
    <property type="entry name" value="Cobalamin (vitamin B12)-binding domain"/>
    <property type="match status" value="1"/>
</dbReference>
<evidence type="ECO:0000313" key="10">
    <source>
        <dbReference type="EMBL" id="BBO70706.1"/>
    </source>
</evidence>
<keyword evidence="7" id="KW-0411">Iron-sulfur</keyword>
<keyword evidence="2" id="KW-0489">Methyltransferase</keyword>
<keyword evidence="4" id="KW-0949">S-adenosyl-L-methionine</keyword>
<keyword evidence="6" id="KW-0408">Iron</keyword>
<keyword evidence="5" id="KW-0479">Metal-binding</keyword>
<dbReference type="PANTHER" id="PTHR43409">
    <property type="entry name" value="ANAEROBIC MAGNESIUM-PROTOPORPHYRIN IX MONOMETHYL ESTER CYCLASE-RELATED"/>
    <property type="match status" value="1"/>
</dbReference>
<evidence type="ECO:0000256" key="6">
    <source>
        <dbReference type="ARBA" id="ARBA00023004"/>
    </source>
</evidence>
<dbReference type="PANTHER" id="PTHR43409:SF7">
    <property type="entry name" value="BLL1977 PROTEIN"/>
    <property type="match status" value="1"/>
</dbReference>
<dbReference type="GO" id="GO:0046872">
    <property type="term" value="F:metal ion binding"/>
    <property type="evidence" value="ECO:0007669"/>
    <property type="project" value="UniProtKB-KW"/>
</dbReference>
<dbReference type="Gene3D" id="3.40.50.280">
    <property type="entry name" value="Cobalamin-binding domain"/>
    <property type="match status" value="1"/>
</dbReference>
<protein>
    <submittedName>
        <fullName evidence="10">Uncharacterized protein</fullName>
    </submittedName>
</protein>
<feature type="domain" description="B12-binding" evidence="8">
    <location>
        <begin position="1"/>
        <end position="138"/>
    </location>
</feature>
<evidence type="ECO:0000256" key="5">
    <source>
        <dbReference type="ARBA" id="ARBA00022723"/>
    </source>
</evidence>
<dbReference type="Pfam" id="PF04055">
    <property type="entry name" value="Radical_SAM"/>
    <property type="match status" value="1"/>
</dbReference>
<reference evidence="10 11" key="1">
    <citation type="submission" date="2019-11" db="EMBL/GenBank/DDBJ databases">
        <title>Comparative genomics of hydrocarbon-degrading Desulfosarcina strains.</title>
        <authorList>
            <person name="Watanabe M."/>
            <person name="Kojima H."/>
            <person name="Fukui M."/>
        </authorList>
    </citation>
    <scope>NUCLEOTIDE SEQUENCE [LARGE SCALE GENOMIC DNA]</scope>
    <source>
        <strain evidence="10 11">PL12</strain>
    </source>
</reference>
<dbReference type="InterPro" id="IPR034466">
    <property type="entry name" value="Methyltransferase_Class_B"/>
</dbReference>
<name>A0A5K7YNC2_9BACT</name>
<dbReference type="RefSeq" id="WP_155318636.1">
    <property type="nucleotide sequence ID" value="NZ_AP021874.1"/>
</dbReference>
<keyword evidence="11" id="KW-1185">Reference proteome</keyword>
<dbReference type="InterPro" id="IPR006638">
    <property type="entry name" value="Elp3/MiaA/NifB-like_rSAM"/>
</dbReference>
<comment type="cofactor">
    <cofactor evidence="1">
        <name>[4Fe-4S] cluster</name>
        <dbReference type="ChEBI" id="CHEBI:49883"/>
    </cofactor>
</comment>
<evidence type="ECO:0000256" key="1">
    <source>
        <dbReference type="ARBA" id="ARBA00001966"/>
    </source>
</evidence>
<dbReference type="InterPro" id="IPR023404">
    <property type="entry name" value="rSAM_horseshoe"/>
</dbReference>
<dbReference type="GO" id="GO:0051539">
    <property type="term" value="F:4 iron, 4 sulfur cluster binding"/>
    <property type="evidence" value="ECO:0007669"/>
    <property type="project" value="UniProtKB-KW"/>
</dbReference>
<dbReference type="InterPro" id="IPR006158">
    <property type="entry name" value="Cobalamin-bd"/>
</dbReference>
<sequence length="528" mass="58641">MRIVLINPFYPISETPSPPLGLAFLAAALERAGNEVKILDCVVFPFSQDVLATLMREFKPHLAGATAVTMTVDHALDVLDRVKALDPSVTTMIGGPHATFRAAEILKSCNQVDVVACGEGEETIVAMVRALENGVPWKQVPGIAFREGRQLKMTALPPLADLNELAPPARHLIALGRYRALGMPVSMTTSRGCPFKCIFCVGRKMVGATVRYRDPVRVVDEMQGLSTLGFHQINLADDLFTANRRHCLAVCDEILERGLKVNWTSFARVDTVSRQTLERMRRAGCTTVSFGVESGSPEMLRRIKKGITLDQVVQAVQLCLDCGLDPHTSFILGLPGETPETLAQTLAFGERLKAMGVNHGFHILAPFPGTDVRERIDDYDLSILSDDWRQYHANRAIIRTAGVAPETMDAIVIDGERQFDRWLADIGRRRETGEATDVAVWPLVRLEHTVVIYDLMMKGLVEKKGFWRAGASDTADARGVERLIRRVSGELDHPQTRIRAAIEFAVDNRYLERNNAKGLICWSWKDYL</sequence>
<dbReference type="SMART" id="SM00729">
    <property type="entry name" value="Elp3"/>
    <property type="match status" value="1"/>
</dbReference>
<feature type="domain" description="Radical SAM core" evidence="9">
    <location>
        <begin position="179"/>
        <end position="401"/>
    </location>
</feature>
<dbReference type="Proteomes" id="UP000427906">
    <property type="component" value="Chromosome"/>
</dbReference>
<dbReference type="SUPFAM" id="SSF102114">
    <property type="entry name" value="Radical SAM enzymes"/>
    <property type="match status" value="1"/>
</dbReference>
<dbReference type="PROSITE" id="PS51332">
    <property type="entry name" value="B12_BINDING"/>
    <property type="match status" value="1"/>
</dbReference>
<dbReference type="InterPro" id="IPR058240">
    <property type="entry name" value="rSAM_sf"/>
</dbReference>
<evidence type="ECO:0000256" key="7">
    <source>
        <dbReference type="ARBA" id="ARBA00023014"/>
    </source>
</evidence>
<dbReference type="OrthoDB" id="9762608at2"/>
<dbReference type="SFLD" id="SFLDG01082">
    <property type="entry name" value="B12-binding_domain_containing"/>
    <property type="match status" value="1"/>
</dbReference>
<proteinExistence type="predicted"/>
<dbReference type="KEGG" id="dalk:DSCA_46360"/>
<dbReference type="InterPro" id="IPR007197">
    <property type="entry name" value="rSAM"/>
</dbReference>